<organism evidence="1 2">
    <name type="scientific">Raineya orbicola</name>
    <dbReference type="NCBI Taxonomy" id="2016530"/>
    <lineage>
        <taxon>Bacteria</taxon>
        <taxon>Pseudomonadati</taxon>
        <taxon>Bacteroidota</taxon>
        <taxon>Cytophagia</taxon>
        <taxon>Cytophagales</taxon>
        <taxon>Raineyaceae</taxon>
        <taxon>Raineya</taxon>
    </lineage>
</organism>
<evidence type="ECO:0000313" key="2">
    <source>
        <dbReference type="Proteomes" id="UP000233387"/>
    </source>
</evidence>
<dbReference type="RefSeq" id="WP_101359482.1">
    <property type="nucleotide sequence ID" value="NZ_NKXO01000040.1"/>
</dbReference>
<keyword evidence="2" id="KW-1185">Reference proteome</keyword>
<sequence>MGLFNFFRSIQKNKNHNINGYYDAPTRDTTEIPEEIFIEKTNNKEQSNDGKEQPVNNVVIVKHNLVGIEEIFEYIQKDLSEDGYKDAFSVTDEVYKSEGVKRIKSQLEILLKQTETYYLNILKKIDYTIKLRARMGLANLVEEMEIQKNVIEDHLEIINKIRQDMHNNTGLVQNLILSYERGFTKGVAAITYSKVFGNNNNNVS</sequence>
<dbReference type="AlphaFoldDB" id="A0A2N3I980"/>
<accession>A0A2N3I980</accession>
<reference evidence="1 2" key="1">
    <citation type="submission" date="2017-06" db="EMBL/GenBank/DDBJ databases">
        <title>Raineya orbicola gen. nov., sp. nov. a slightly thermophilic bacterium of the phylum Bacteroidetes and the description of Raineyaceae fam. nov.</title>
        <authorList>
            <person name="Albuquerque L."/>
            <person name="Polonia A.R.M."/>
            <person name="Barroso C."/>
            <person name="Froufe H.J.C."/>
            <person name="Lage O."/>
            <person name="Lobo-Da-Cunha A."/>
            <person name="Egas C."/>
            <person name="Da Costa M.S."/>
        </authorList>
    </citation>
    <scope>NUCLEOTIDE SEQUENCE [LARGE SCALE GENOMIC DNA]</scope>
    <source>
        <strain evidence="1 2">SPSPC-11</strain>
    </source>
</reference>
<comment type="caution">
    <text evidence="1">The sequence shown here is derived from an EMBL/GenBank/DDBJ whole genome shotgun (WGS) entry which is preliminary data.</text>
</comment>
<dbReference type="OrthoDB" id="1097927at2"/>
<gene>
    <name evidence="1" type="ORF">Rain11_2217</name>
</gene>
<protein>
    <submittedName>
        <fullName evidence="1">Uncharacterized protein</fullName>
    </submittedName>
</protein>
<evidence type="ECO:0000313" key="1">
    <source>
        <dbReference type="EMBL" id="PKQ66876.1"/>
    </source>
</evidence>
<name>A0A2N3I980_9BACT</name>
<dbReference type="Proteomes" id="UP000233387">
    <property type="component" value="Unassembled WGS sequence"/>
</dbReference>
<dbReference type="EMBL" id="NKXO01000040">
    <property type="protein sequence ID" value="PKQ66876.1"/>
    <property type="molecule type" value="Genomic_DNA"/>
</dbReference>
<proteinExistence type="predicted"/>